<proteinExistence type="predicted"/>
<gene>
    <name evidence="1" type="ORF">BDV26DRAFT_255192</name>
</gene>
<evidence type="ECO:0000313" key="1">
    <source>
        <dbReference type="EMBL" id="KAE8381658.1"/>
    </source>
</evidence>
<dbReference type="EMBL" id="ML736169">
    <property type="protein sequence ID" value="KAE8381658.1"/>
    <property type="molecule type" value="Genomic_DNA"/>
</dbReference>
<reference evidence="1 2" key="1">
    <citation type="submission" date="2019-04" db="EMBL/GenBank/DDBJ databases">
        <title>Friends and foes A comparative genomics studyof 23 Aspergillus species from section Flavi.</title>
        <authorList>
            <consortium name="DOE Joint Genome Institute"/>
            <person name="Kjaerbolling I."/>
            <person name="Vesth T."/>
            <person name="Frisvad J.C."/>
            <person name="Nybo J.L."/>
            <person name="Theobald S."/>
            <person name="Kildgaard S."/>
            <person name="Isbrandt T."/>
            <person name="Kuo A."/>
            <person name="Sato A."/>
            <person name="Lyhne E.K."/>
            <person name="Kogle M.E."/>
            <person name="Wiebenga A."/>
            <person name="Kun R.S."/>
            <person name="Lubbers R.J."/>
            <person name="Makela M.R."/>
            <person name="Barry K."/>
            <person name="Chovatia M."/>
            <person name="Clum A."/>
            <person name="Daum C."/>
            <person name="Haridas S."/>
            <person name="He G."/>
            <person name="LaButti K."/>
            <person name="Lipzen A."/>
            <person name="Mondo S."/>
            <person name="Riley R."/>
            <person name="Salamov A."/>
            <person name="Simmons B.A."/>
            <person name="Magnuson J.K."/>
            <person name="Henrissat B."/>
            <person name="Mortensen U.H."/>
            <person name="Larsen T.O."/>
            <person name="Devries R.P."/>
            <person name="Grigoriev I.V."/>
            <person name="Machida M."/>
            <person name="Baker S.E."/>
            <person name="Andersen M.R."/>
        </authorList>
    </citation>
    <scope>NUCLEOTIDE SEQUENCE [LARGE SCALE GENOMIC DNA]</scope>
    <source>
        <strain evidence="1 2">IBT 29228</strain>
    </source>
</reference>
<evidence type="ECO:0000313" key="2">
    <source>
        <dbReference type="Proteomes" id="UP000326198"/>
    </source>
</evidence>
<dbReference type="AlphaFoldDB" id="A0A5N7BIU8"/>
<dbReference type="Proteomes" id="UP000326198">
    <property type="component" value="Unassembled WGS sequence"/>
</dbReference>
<accession>A0A5N7BIU8</accession>
<organism evidence="1 2">
    <name type="scientific">Aspergillus bertholletiae</name>
    <dbReference type="NCBI Taxonomy" id="1226010"/>
    <lineage>
        <taxon>Eukaryota</taxon>
        <taxon>Fungi</taxon>
        <taxon>Dikarya</taxon>
        <taxon>Ascomycota</taxon>
        <taxon>Pezizomycotina</taxon>
        <taxon>Eurotiomycetes</taxon>
        <taxon>Eurotiomycetidae</taxon>
        <taxon>Eurotiales</taxon>
        <taxon>Aspergillaceae</taxon>
        <taxon>Aspergillus</taxon>
        <taxon>Aspergillus subgen. Circumdati</taxon>
    </lineage>
</organism>
<protein>
    <submittedName>
        <fullName evidence="1">Uncharacterized protein</fullName>
    </submittedName>
</protein>
<name>A0A5N7BIU8_9EURO</name>
<keyword evidence="2" id="KW-1185">Reference proteome</keyword>
<sequence>MNRNRNPGGPPEERRSTFPALHFLSLVLIPEFFSWARIRLLCIRLRCCCDFLSMASLSDPSSRRIQSSMAAMGM</sequence>